<dbReference type="GO" id="GO:0006260">
    <property type="term" value="P:DNA replication"/>
    <property type="evidence" value="ECO:0007669"/>
    <property type="project" value="UniProtKB-UniRule"/>
</dbReference>
<dbReference type="NCBIfam" id="TIGR00611">
    <property type="entry name" value="recf"/>
    <property type="match status" value="1"/>
</dbReference>
<dbReference type="GO" id="GO:0000731">
    <property type="term" value="P:DNA synthesis involved in DNA repair"/>
    <property type="evidence" value="ECO:0007669"/>
    <property type="project" value="TreeGrafter"/>
</dbReference>
<dbReference type="PANTHER" id="PTHR32182">
    <property type="entry name" value="DNA REPLICATION AND REPAIR PROTEIN RECF"/>
    <property type="match status" value="1"/>
</dbReference>
<reference evidence="8 9" key="2">
    <citation type="submission" date="2011-11" db="EMBL/GenBank/DDBJ databases">
        <authorList>
            <consortium name="US DOE Joint Genome Institute"/>
            <person name="Lucas S."/>
            <person name="Han J."/>
            <person name="Lapidus A."/>
            <person name="Cheng J.-F."/>
            <person name="Goodwin L."/>
            <person name="Pitluck S."/>
            <person name="Peters L."/>
            <person name="Ovchinnikova G."/>
            <person name="Zhang X."/>
            <person name="Detter J.C."/>
            <person name="Han C."/>
            <person name="Tapia R."/>
            <person name="Land M."/>
            <person name="Hauser L."/>
            <person name="Kyrpides N."/>
            <person name="Ivanova N."/>
            <person name="Pagani I."/>
            <person name="Vogl K."/>
            <person name="Liu Z."/>
            <person name="Overmann J."/>
            <person name="Frigaard N.-U."/>
            <person name="Bryant D."/>
            <person name="Woyke T."/>
        </authorList>
    </citation>
    <scope>NUCLEOTIDE SEQUENCE [LARGE SCALE GENOMIC DNA]</scope>
    <source>
        <strain evidence="8 9">970</strain>
    </source>
</reference>
<keyword evidence="2 6" id="KW-0235">DNA replication</keyword>
<organism evidence="8 9">
    <name type="scientific">Thiorhodovibrio frisius</name>
    <dbReference type="NCBI Taxonomy" id="631362"/>
    <lineage>
        <taxon>Bacteria</taxon>
        <taxon>Pseudomonadati</taxon>
        <taxon>Pseudomonadota</taxon>
        <taxon>Gammaproteobacteria</taxon>
        <taxon>Chromatiales</taxon>
        <taxon>Chromatiaceae</taxon>
        <taxon>Thiorhodovibrio</taxon>
    </lineage>
</organism>
<dbReference type="HOGENOM" id="CLU_040267_0_0_6"/>
<dbReference type="AlphaFoldDB" id="H8Z1H0"/>
<evidence type="ECO:0000256" key="2">
    <source>
        <dbReference type="ARBA" id="ARBA00022705"/>
    </source>
</evidence>
<name>H8Z1H0_9GAMM</name>
<comment type="function">
    <text evidence="6">The RecF protein is involved in DNA metabolism; it is required for DNA replication and normal SOS inducibility. RecF binds preferentially to single-stranded, linear DNA. It also seems to bind ATP.</text>
</comment>
<dbReference type="Pfam" id="PF13476">
    <property type="entry name" value="AAA_23"/>
    <property type="match status" value="1"/>
</dbReference>
<dbReference type="eggNOG" id="COG1195">
    <property type="taxonomic scope" value="Bacteria"/>
</dbReference>
<dbReference type="InterPro" id="IPR027417">
    <property type="entry name" value="P-loop_NTPase"/>
</dbReference>
<keyword evidence="9" id="KW-1185">Reference proteome</keyword>
<dbReference type="GO" id="GO:0005737">
    <property type="term" value="C:cytoplasm"/>
    <property type="evidence" value="ECO:0007669"/>
    <property type="project" value="UniProtKB-SubCell"/>
</dbReference>
<dbReference type="STRING" id="631362.Thi970DRAFT_02786"/>
<evidence type="ECO:0000256" key="5">
    <source>
        <dbReference type="ARBA" id="ARBA00023125"/>
    </source>
</evidence>
<keyword evidence="4 6" id="KW-0067">ATP-binding</keyword>
<dbReference type="Gene3D" id="3.40.50.300">
    <property type="entry name" value="P-loop containing nucleotide triphosphate hydrolases"/>
    <property type="match status" value="1"/>
</dbReference>
<proteinExistence type="inferred from homology"/>
<accession>H8Z1H0</accession>
<dbReference type="GO" id="GO:0016887">
    <property type="term" value="F:ATP hydrolysis activity"/>
    <property type="evidence" value="ECO:0007669"/>
    <property type="project" value="InterPro"/>
</dbReference>
<evidence type="ECO:0000313" key="9">
    <source>
        <dbReference type="Proteomes" id="UP000002964"/>
    </source>
</evidence>
<reference evidence="9" key="1">
    <citation type="submission" date="2011-06" db="EMBL/GenBank/DDBJ databases">
        <authorList>
            <consortium name="US DOE Joint Genome Institute (JGI-PGF)"/>
            <person name="Lucas S."/>
            <person name="Han J."/>
            <person name="Lapidus A."/>
            <person name="Cheng J.-F."/>
            <person name="Goodwin L."/>
            <person name="Pitluck S."/>
            <person name="Peters L."/>
            <person name="Land M.L."/>
            <person name="Hauser L."/>
            <person name="Vogl K."/>
            <person name="Liu Z."/>
            <person name="Overmann J."/>
            <person name="Frigaard N.-U."/>
            <person name="Bryant D.A."/>
            <person name="Woyke T.J."/>
        </authorList>
    </citation>
    <scope>NUCLEOTIDE SEQUENCE [LARGE SCALE GENOMIC DNA]</scope>
    <source>
        <strain evidence="9">970</strain>
    </source>
</reference>
<keyword evidence="6" id="KW-0234">DNA repair</keyword>
<evidence type="ECO:0000256" key="1">
    <source>
        <dbReference type="ARBA" id="ARBA00022490"/>
    </source>
</evidence>
<evidence type="ECO:0000313" key="8">
    <source>
        <dbReference type="EMBL" id="EIC22519.1"/>
    </source>
</evidence>
<keyword evidence="3 6" id="KW-0547">Nucleotide-binding</keyword>
<evidence type="ECO:0000256" key="6">
    <source>
        <dbReference type="HAMAP-Rule" id="MF_00365"/>
    </source>
</evidence>
<dbReference type="InterPro" id="IPR001238">
    <property type="entry name" value="DNA-binding_RecF"/>
</dbReference>
<dbReference type="GO" id="GO:0003697">
    <property type="term" value="F:single-stranded DNA binding"/>
    <property type="evidence" value="ECO:0007669"/>
    <property type="project" value="UniProtKB-UniRule"/>
</dbReference>
<dbReference type="GO" id="GO:0009432">
    <property type="term" value="P:SOS response"/>
    <property type="evidence" value="ECO:0007669"/>
    <property type="project" value="UniProtKB-UniRule"/>
</dbReference>
<dbReference type="Gene3D" id="1.20.1050.90">
    <property type="entry name" value="RecF/RecN/SMC, N-terminal domain"/>
    <property type="match status" value="1"/>
</dbReference>
<keyword evidence="1 6" id="KW-0963">Cytoplasm</keyword>
<dbReference type="SUPFAM" id="SSF52540">
    <property type="entry name" value="P-loop containing nucleoside triphosphate hydrolases"/>
    <property type="match status" value="1"/>
</dbReference>
<dbReference type="OrthoDB" id="9803889at2"/>
<protein>
    <recommendedName>
        <fullName evidence="6">DNA replication and repair protein RecF</fullName>
    </recommendedName>
</protein>
<comment type="subcellular location">
    <subcellularLocation>
        <location evidence="6">Cytoplasm</location>
    </subcellularLocation>
</comment>
<keyword evidence="5 6" id="KW-0238">DNA-binding</keyword>
<gene>
    <name evidence="6" type="primary">recF</name>
    <name evidence="8" type="ORF">Thi970DRAFT_02786</name>
</gene>
<keyword evidence="6" id="KW-0227">DNA damage</keyword>
<dbReference type="RefSeq" id="WP_009149429.1">
    <property type="nucleotide sequence ID" value="NZ_CP121471.1"/>
</dbReference>
<comment type="similarity">
    <text evidence="6">Belongs to the RecF family.</text>
</comment>
<dbReference type="GO" id="GO:0006302">
    <property type="term" value="P:double-strand break repair"/>
    <property type="evidence" value="ECO:0007669"/>
    <property type="project" value="InterPro"/>
</dbReference>
<dbReference type="HAMAP" id="MF_00365">
    <property type="entry name" value="RecF"/>
    <property type="match status" value="1"/>
</dbReference>
<dbReference type="EMBL" id="JH603169">
    <property type="protein sequence ID" value="EIC22519.1"/>
    <property type="molecule type" value="Genomic_DNA"/>
</dbReference>
<dbReference type="Proteomes" id="UP000002964">
    <property type="component" value="Unassembled WGS sequence"/>
</dbReference>
<dbReference type="GO" id="GO:0005524">
    <property type="term" value="F:ATP binding"/>
    <property type="evidence" value="ECO:0007669"/>
    <property type="project" value="UniProtKB-UniRule"/>
</dbReference>
<keyword evidence="6" id="KW-0742">SOS response</keyword>
<feature type="domain" description="Rad50/SbcC-type AAA" evidence="7">
    <location>
        <begin position="5"/>
        <end position="45"/>
    </location>
</feature>
<dbReference type="InterPro" id="IPR042174">
    <property type="entry name" value="RecF_2"/>
</dbReference>
<feature type="binding site" evidence="6">
    <location>
        <begin position="30"/>
        <end position="37"/>
    </location>
    <ligand>
        <name>ATP</name>
        <dbReference type="ChEBI" id="CHEBI:30616"/>
    </ligand>
</feature>
<evidence type="ECO:0000256" key="3">
    <source>
        <dbReference type="ARBA" id="ARBA00022741"/>
    </source>
</evidence>
<dbReference type="PANTHER" id="PTHR32182:SF0">
    <property type="entry name" value="DNA REPLICATION AND REPAIR PROTEIN RECF"/>
    <property type="match status" value="1"/>
</dbReference>
<dbReference type="InterPro" id="IPR038729">
    <property type="entry name" value="Rad50/SbcC_AAA"/>
</dbReference>
<sequence>MWIRRLRIEGIRNLEACDLECGEGLNLVIGSNGAGKTSFLEAIYFLNRGSTFRGKKAGPMRQEGGRRCFVGCWGTNSSGVEWRGSRSCEKAEAALAGRRKGADSKLDKLMVRLISDSVYLLVEGQPELRRRFIDWNLFHVEPGYGSLVREYRRTLSQRNAWLKAGASGPPVWDEPYVRLSLQLEQLREGYCLSLNKCFQESCGSFGIGDGQVSIRWVGGFDKQHLRRDLVRMLETDRRRGFTFHGPDRADFQVVTRDGVRLGSRGQNKAFGILLQIAASQLGGAKSPRDIWLVDDIGSELSEENAQSLVGMIQTHSCQVFLTALSQPVLDSSKMFHVEQGVICPAD</sequence>
<evidence type="ECO:0000259" key="7">
    <source>
        <dbReference type="Pfam" id="PF13476"/>
    </source>
</evidence>
<evidence type="ECO:0000256" key="4">
    <source>
        <dbReference type="ARBA" id="ARBA00022840"/>
    </source>
</evidence>